<dbReference type="OrthoDB" id="67652at2"/>
<protein>
    <submittedName>
        <fullName evidence="1">Pentapeptide repeat-containing protein</fullName>
    </submittedName>
</protein>
<dbReference type="RefSeq" id="WP_137338898.1">
    <property type="nucleotide sequence ID" value="NZ_BSQH01000012.1"/>
</dbReference>
<reference evidence="1 2" key="1">
    <citation type="submission" date="2019-05" db="EMBL/GenBank/DDBJ databases">
        <title>Dyadobacter AR-3-8 sp. nov., isolated from arctic soil.</title>
        <authorList>
            <person name="Chaudhary D.K."/>
        </authorList>
    </citation>
    <scope>NUCLEOTIDE SEQUENCE [LARGE SCALE GENOMIC DNA]</scope>
    <source>
        <strain evidence="1 2">AR-3-8</strain>
    </source>
</reference>
<dbReference type="AlphaFoldDB" id="A0A4U6D779"/>
<evidence type="ECO:0000313" key="1">
    <source>
        <dbReference type="EMBL" id="TKT93222.1"/>
    </source>
</evidence>
<dbReference type="Gene3D" id="2.160.20.80">
    <property type="entry name" value="E3 ubiquitin-protein ligase SopA"/>
    <property type="match status" value="1"/>
</dbReference>
<dbReference type="EMBL" id="SZVO01000002">
    <property type="protein sequence ID" value="TKT93222.1"/>
    <property type="molecule type" value="Genomic_DNA"/>
</dbReference>
<accession>A0A4U6D779</accession>
<comment type="caution">
    <text evidence="1">The sequence shown here is derived from an EMBL/GenBank/DDBJ whole genome shotgun (WGS) entry which is preliminary data.</text>
</comment>
<organism evidence="1 2">
    <name type="scientific">Dyadobacter frigoris</name>
    <dbReference type="NCBI Taxonomy" id="2576211"/>
    <lineage>
        <taxon>Bacteria</taxon>
        <taxon>Pseudomonadati</taxon>
        <taxon>Bacteroidota</taxon>
        <taxon>Cytophagia</taxon>
        <taxon>Cytophagales</taxon>
        <taxon>Spirosomataceae</taxon>
        <taxon>Dyadobacter</taxon>
    </lineage>
</organism>
<evidence type="ECO:0000313" key="2">
    <source>
        <dbReference type="Proteomes" id="UP000304900"/>
    </source>
</evidence>
<dbReference type="Pfam" id="PF13599">
    <property type="entry name" value="Pentapeptide_4"/>
    <property type="match status" value="2"/>
</dbReference>
<sequence>MFNKRNVESISNIDFTVQDLPLQNFEQYEFTNCIFSNISGTDFTDCSFIGCNMSNAVITNCKLYDVEFVDCKLIGVNFSDTKDFGFSVRFEKCLLDYTNFDNKKLNKSAFVNCKINGADFTQADLSKSKFVNCDLMGSVFSYTNLSGVDFTTSQNFTIDPAINNVKKAKFLSSDLAGLLTKFDIIIK</sequence>
<dbReference type="InterPro" id="IPR001646">
    <property type="entry name" value="5peptide_repeat"/>
</dbReference>
<gene>
    <name evidence="1" type="ORF">FDK13_05025</name>
</gene>
<dbReference type="PANTHER" id="PTHR42999:SF1">
    <property type="entry name" value="PENTAPEPTIDE REPEAT-CONTAINING PROTEIN"/>
    <property type="match status" value="1"/>
</dbReference>
<dbReference type="PANTHER" id="PTHR42999">
    <property type="entry name" value="ANTIBIOTIC RESISTANCE PROTEIN MCBG"/>
    <property type="match status" value="1"/>
</dbReference>
<keyword evidence="2" id="KW-1185">Reference proteome</keyword>
<dbReference type="Proteomes" id="UP000304900">
    <property type="component" value="Unassembled WGS sequence"/>
</dbReference>
<proteinExistence type="predicted"/>
<name>A0A4U6D779_9BACT</name>
<dbReference type="SUPFAM" id="SSF141571">
    <property type="entry name" value="Pentapeptide repeat-like"/>
    <property type="match status" value="1"/>
</dbReference>
<dbReference type="InterPro" id="IPR052949">
    <property type="entry name" value="PA_immunity-related"/>
</dbReference>